<comment type="subcellular location">
    <subcellularLocation>
        <location evidence="1">Membrane</location>
        <topology evidence="1">Multi-pass membrane protein</topology>
    </subcellularLocation>
</comment>
<evidence type="ECO:0000256" key="2">
    <source>
        <dbReference type="ARBA" id="ARBA00006434"/>
    </source>
</evidence>
<keyword evidence="4 6" id="KW-1133">Transmembrane helix</keyword>
<gene>
    <name evidence="7" type="ORF">S01H4_30598</name>
</gene>
<evidence type="ECO:0000256" key="5">
    <source>
        <dbReference type="ARBA" id="ARBA00023136"/>
    </source>
</evidence>
<feature type="transmembrane region" description="Helical" evidence="6">
    <location>
        <begin position="51"/>
        <end position="76"/>
    </location>
</feature>
<feature type="transmembrane region" description="Helical" evidence="6">
    <location>
        <begin position="208"/>
        <end position="228"/>
    </location>
</feature>
<dbReference type="Pfam" id="PF00474">
    <property type="entry name" value="SSF"/>
    <property type="match status" value="1"/>
</dbReference>
<feature type="non-terminal residue" evidence="7">
    <location>
        <position position="1"/>
    </location>
</feature>
<feature type="transmembrane region" description="Helical" evidence="6">
    <location>
        <begin position="145"/>
        <end position="171"/>
    </location>
</feature>
<evidence type="ECO:0000256" key="3">
    <source>
        <dbReference type="ARBA" id="ARBA00022692"/>
    </source>
</evidence>
<keyword evidence="5 6" id="KW-0472">Membrane</keyword>
<evidence type="ECO:0000256" key="1">
    <source>
        <dbReference type="ARBA" id="ARBA00004141"/>
    </source>
</evidence>
<proteinExistence type="inferred from homology"/>
<feature type="transmembrane region" description="Helical" evidence="6">
    <location>
        <begin position="234"/>
        <end position="255"/>
    </location>
</feature>
<dbReference type="Gene3D" id="1.20.1730.10">
    <property type="entry name" value="Sodium/glucose cotransporter"/>
    <property type="match status" value="1"/>
</dbReference>
<accession>X1ASA4</accession>
<feature type="transmembrane region" description="Helical" evidence="6">
    <location>
        <begin position="183"/>
        <end position="201"/>
    </location>
</feature>
<protein>
    <recommendedName>
        <fullName evidence="8">Sodium transporter</fullName>
    </recommendedName>
</protein>
<feature type="transmembrane region" description="Helical" evidence="6">
    <location>
        <begin position="276"/>
        <end position="296"/>
    </location>
</feature>
<reference evidence="7" key="1">
    <citation type="journal article" date="2014" name="Front. Microbiol.">
        <title>High frequency of phylogenetically diverse reductive dehalogenase-homologous genes in deep subseafloor sedimentary metagenomes.</title>
        <authorList>
            <person name="Kawai M."/>
            <person name="Futagami T."/>
            <person name="Toyoda A."/>
            <person name="Takaki Y."/>
            <person name="Nishi S."/>
            <person name="Hori S."/>
            <person name="Arai W."/>
            <person name="Tsubouchi T."/>
            <person name="Morono Y."/>
            <person name="Uchiyama I."/>
            <person name="Ito T."/>
            <person name="Fujiyama A."/>
            <person name="Inagaki F."/>
            <person name="Takami H."/>
        </authorList>
    </citation>
    <scope>NUCLEOTIDE SEQUENCE</scope>
    <source>
        <strain evidence="7">Expedition CK06-06</strain>
    </source>
</reference>
<dbReference type="InterPro" id="IPR038377">
    <property type="entry name" value="Na/Glc_symporter_sf"/>
</dbReference>
<dbReference type="EMBL" id="BART01015810">
    <property type="protein sequence ID" value="GAG75168.1"/>
    <property type="molecule type" value="Genomic_DNA"/>
</dbReference>
<keyword evidence="3 6" id="KW-0812">Transmembrane</keyword>
<evidence type="ECO:0000256" key="4">
    <source>
        <dbReference type="ARBA" id="ARBA00022989"/>
    </source>
</evidence>
<comment type="caution">
    <text evidence="7">The sequence shown here is derived from an EMBL/GenBank/DDBJ whole genome shotgun (WGS) entry which is preliminary data.</text>
</comment>
<dbReference type="PROSITE" id="PS50283">
    <property type="entry name" value="NA_SOLUT_SYMP_3"/>
    <property type="match status" value="1"/>
</dbReference>
<sequence>LTKDHPGYSVLPWTALIVGLWIPNFYYWGLNQFITQRTLGAKSLRQGQRGIVFAAALKLFIPFIVVFPGIMAVQLYGDQLPLEKADEAYPLLLKNILPAGLLGLMFAAMFGAIMSSLDSMLNSASTIFTMDLYKRHLRKDASPKTIVLVGRIATAIFVVFGCVVACFLGNPKFGGIFNYIQEFQGYISPGILAAFAFGMIVRKAPPLAGIAGLVLCAPIYGVLQFAPVVSEMAFLNRMAVTFGVLILVMTIITLVKPLPEPKVITKTSDIDLTSSRVAKIGGAIVIAATVALYIIFR</sequence>
<dbReference type="AlphaFoldDB" id="X1ASA4"/>
<dbReference type="InterPro" id="IPR001734">
    <property type="entry name" value="Na/solute_symporter"/>
</dbReference>
<comment type="similarity">
    <text evidence="2">Belongs to the sodium:solute symporter (SSF) (TC 2.A.21) family.</text>
</comment>
<name>X1ASA4_9ZZZZ</name>
<feature type="transmembrane region" description="Helical" evidence="6">
    <location>
        <begin position="96"/>
        <end position="117"/>
    </location>
</feature>
<evidence type="ECO:0008006" key="8">
    <source>
        <dbReference type="Google" id="ProtNLM"/>
    </source>
</evidence>
<dbReference type="GO" id="GO:0005412">
    <property type="term" value="F:D-glucose:sodium symporter activity"/>
    <property type="evidence" value="ECO:0007669"/>
    <property type="project" value="TreeGrafter"/>
</dbReference>
<feature type="transmembrane region" description="Helical" evidence="6">
    <location>
        <begin position="12"/>
        <end position="30"/>
    </location>
</feature>
<dbReference type="PANTHER" id="PTHR11819">
    <property type="entry name" value="SOLUTE CARRIER FAMILY 5"/>
    <property type="match status" value="1"/>
</dbReference>
<evidence type="ECO:0000256" key="6">
    <source>
        <dbReference type="SAM" id="Phobius"/>
    </source>
</evidence>
<organism evidence="7">
    <name type="scientific">marine sediment metagenome</name>
    <dbReference type="NCBI Taxonomy" id="412755"/>
    <lineage>
        <taxon>unclassified sequences</taxon>
        <taxon>metagenomes</taxon>
        <taxon>ecological metagenomes</taxon>
    </lineage>
</organism>
<dbReference type="PANTHER" id="PTHR11819:SF195">
    <property type="entry name" value="SODIUM_GLUCOSE COTRANSPORTER 4"/>
    <property type="match status" value="1"/>
</dbReference>
<dbReference type="GO" id="GO:0005886">
    <property type="term" value="C:plasma membrane"/>
    <property type="evidence" value="ECO:0007669"/>
    <property type="project" value="TreeGrafter"/>
</dbReference>
<evidence type="ECO:0000313" key="7">
    <source>
        <dbReference type="EMBL" id="GAG75168.1"/>
    </source>
</evidence>